<evidence type="ECO:0000259" key="1">
    <source>
        <dbReference type="Pfam" id="PF13579"/>
    </source>
</evidence>
<dbReference type="Gene3D" id="3.40.50.2000">
    <property type="entry name" value="Glycogen Phosphorylase B"/>
    <property type="match status" value="2"/>
</dbReference>
<keyword evidence="3" id="KW-1185">Reference proteome</keyword>
<reference evidence="2 3" key="1">
    <citation type="submission" date="2019-08" db="EMBL/GenBank/DDBJ databases">
        <authorList>
            <person name="Peeters C."/>
        </authorList>
    </citation>
    <scope>NUCLEOTIDE SEQUENCE [LARGE SCALE GENOMIC DNA]</scope>
    <source>
        <strain evidence="2 3">LMG 30175</strain>
    </source>
</reference>
<dbReference type="PANTHER" id="PTHR45947">
    <property type="entry name" value="SULFOQUINOVOSYL TRANSFERASE SQD2"/>
    <property type="match status" value="1"/>
</dbReference>
<dbReference type="RefSeq" id="WP_150699032.1">
    <property type="nucleotide sequence ID" value="NZ_CABPRZ010000022.1"/>
</dbReference>
<sequence length="431" mass="48270">MKVVFFVHYFPPLNSTGSRRVESFAKYLARDGHEIVVVSTSKSLRDGPLTEPVPGYVRLYEIDSQGRLVTTRDDSATQGAATPAAKRIHWTRRVKQKLMRVFGQVLDHRITFALALRSASLAPEVVAELSSADVFVSSCPPWPAHLAALFACRRFNKPWIADYRDQFSGNHVMNGSWLSDQIELWIDRILLKRATAVTVISEPMQTYYETMHALVECVENGYDSELFDKVRAEMPARPAETRQSQSVLRYLGTITRDRIPLNLLAALELLAGETTSGMPTVRCEFYGDTRILEDYVAARHPRLKGWIEFLPAVPYAKSIEAMLTADALFFIETSDLSSLSARGVLTTKLFEYLASERPIVAEIDDATLAASYIRRASPQHVVSRDATALAAALRALGRGNAAQVNDEFVTSLARKEKAREFEQLALRLTQR</sequence>
<gene>
    <name evidence="2" type="ORF">PTE30175_04241</name>
</gene>
<dbReference type="Proteomes" id="UP000414233">
    <property type="component" value="Unassembled WGS sequence"/>
</dbReference>
<dbReference type="InterPro" id="IPR050194">
    <property type="entry name" value="Glycosyltransferase_grp1"/>
</dbReference>
<dbReference type="InterPro" id="IPR028098">
    <property type="entry name" value="Glyco_trans_4-like_N"/>
</dbReference>
<evidence type="ECO:0000313" key="3">
    <source>
        <dbReference type="Proteomes" id="UP000414233"/>
    </source>
</evidence>
<dbReference type="Pfam" id="PF13579">
    <property type="entry name" value="Glyco_trans_4_4"/>
    <property type="match status" value="1"/>
</dbReference>
<dbReference type="GO" id="GO:0016757">
    <property type="term" value="F:glycosyltransferase activity"/>
    <property type="evidence" value="ECO:0007669"/>
    <property type="project" value="TreeGrafter"/>
</dbReference>
<organism evidence="2 3">
    <name type="scientific">Pandoraea terrae</name>
    <dbReference type="NCBI Taxonomy" id="1537710"/>
    <lineage>
        <taxon>Bacteria</taxon>
        <taxon>Pseudomonadati</taxon>
        <taxon>Pseudomonadota</taxon>
        <taxon>Betaproteobacteria</taxon>
        <taxon>Burkholderiales</taxon>
        <taxon>Burkholderiaceae</taxon>
        <taxon>Pandoraea</taxon>
    </lineage>
</organism>
<dbReference type="OrthoDB" id="9794575at2"/>
<dbReference type="EMBL" id="CABPRZ010000022">
    <property type="protein sequence ID" value="VVE44720.1"/>
    <property type="molecule type" value="Genomic_DNA"/>
</dbReference>
<feature type="domain" description="Glycosyltransferase subfamily 4-like N-terminal" evidence="1">
    <location>
        <begin position="18"/>
        <end position="211"/>
    </location>
</feature>
<dbReference type="SUPFAM" id="SSF53756">
    <property type="entry name" value="UDP-Glycosyltransferase/glycogen phosphorylase"/>
    <property type="match status" value="1"/>
</dbReference>
<accession>A0A5E4Y876</accession>
<evidence type="ECO:0000313" key="2">
    <source>
        <dbReference type="EMBL" id="VVE44720.1"/>
    </source>
</evidence>
<protein>
    <recommendedName>
        <fullName evidence="1">Glycosyltransferase subfamily 4-like N-terminal domain-containing protein</fullName>
    </recommendedName>
</protein>
<dbReference type="PANTHER" id="PTHR45947:SF3">
    <property type="entry name" value="SULFOQUINOVOSYL TRANSFERASE SQD2"/>
    <property type="match status" value="1"/>
</dbReference>
<proteinExistence type="predicted"/>
<dbReference type="AlphaFoldDB" id="A0A5E4Y876"/>
<name>A0A5E4Y876_9BURK</name>